<evidence type="ECO:0000313" key="2">
    <source>
        <dbReference type="EMBL" id="KAK9951817.1"/>
    </source>
</evidence>
<protein>
    <submittedName>
        <fullName evidence="2">Uncharacterized protein</fullName>
    </submittedName>
</protein>
<sequence length="88" mass="9687">IHCKGKGAVPGRIQLELGSGSSCSGGAEEERSAAREGERRLKAQKECDDRERSSREMETAVEMRINVFLKRKAAFLITLTTPALILKL</sequence>
<evidence type="ECO:0000313" key="3">
    <source>
        <dbReference type="Proteomes" id="UP001479290"/>
    </source>
</evidence>
<accession>A0AAW1YVB4</accession>
<reference evidence="2 3" key="1">
    <citation type="submission" date="2024-05" db="EMBL/GenBank/DDBJ databases">
        <title>A high-quality chromosomal-level genome assembly of Topmouth culter (Culter alburnus).</title>
        <authorList>
            <person name="Zhao H."/>
        </authorList>
    </citation>
    <scope>NUCLEOTIDE SEQUENCE [LARGE SCALE GENOMIC DNA]</scope>
    <source>
        <strain evidence="2">CATC2023</strain>
        <tissue evidence="2">Muscle</tissue>
    </source>
</reference>
<feature type="region of interest" description="Disordered" evidence="1">
    <location>
        <begin position="20"/>
        <end position="54"/>
    </location>
</feature>
<gene>
    <name evidence="2" type="ORF">ABG768_017692</name>
</gene>
<dbReference type="AlphaFoldDB" id="A0AAW1YVB4"/>
<feature type="compositionally biased region" description="Basic and acidic residues" evidence="1">
    <location>
        <begin position="28"/>
        <end position="54"/>
    </location>
</feature>
<feature type="non-terminal residue" evidence="2">
    <location>
        <position position="1"/>
    </location>
</feature>
<name>A0AAW1YVB4_CULAL</name>
<dbReference type="Proteomes" id="UP001479290">
    <property type="component" value="Unassembled WGS sequence"/>
</dbReference>
<evidence type="ECO:0000256" key="1">
    <source>
        <dbReference type="SAM" id="MobiDB-lite"/>
    </source>
</evidence>
<organism evidence="2 3">
    <name type="scientific">Culter alburnus</name>
    <name type="common">Topmouth culter</name>
    <dbReference type="NCBI Taxonomy" id="194366"/>
    <lineage>
        <taxon>Eukaryota</taxon>
        <taxon>Metazoa</taxon>
        <taxon>Chordata</taxon>
        <taxon>Craniata</taxon>
        <taxon>Vertebrata</taxon>
        <taxon>Euteleostomi</taxon>
        <taxon>Actinopterygii</taxon>
        <taxon>Neopterygii</taxon>
        <taxon>Teleostei</taxon>
        <taxon>Ostariophysi</taxon>
        <taxon>Cypriniformes</taxon>
        <taxon>Xenocyprididae</taxon>
        <taxon>Xenocypridinae</taxon>
        <taxon>Culter</taxon>
    </lineage>
</organism>
<comment type="caution">
    <text evidence="2">The sequence shown here is derived from an EMBL/GenBank/DDBJ whole genome shotgun (WGS) entry which is preliminary data.</text>
</comment>
<proteinExistence type="predicted"/>
<keyword evidence="3" id="KW-1185">Reference proteome</keyword>
<dbReference type="EMBL" id="JAWDJR010000024">
    <property type="protein sequence ID" value="KAK9951817.1"/>
    <property type="molecule type" value="Genomic_DNA"/>
</dbReference>